<dbReference type="AlphaFoldDB" id="A0A7W1XAP3"/>
<keyword evidence="7" id="KW-1185">Reference proteome</keyword>
<evidence type="ECO:0000256" key="1">
    <source>
        <dbReference type="ARBA" id="ARBA00009836"/>
    </source>
</evidence>
<evidence type="ECO:0000313" key="7">
    <source>
        <dbReference type="Proteomes" id="UP000530514"/>
    </source>
</evidence>
<comment type="function">
    <text evidence="4 5">Removes the 2'-phosphate from RNA via an intermediate in which the phosphate is ADP-ribosylated by NAD followed by a presumed transesterification to release the RNA and generate ADP-ribose 1''-2''-cyclic phosphate (APPR&gt;P). May function as an ADP-ribosylase.</text>
</comment>
<reference evidence="6 7" key="1">
    <citation type="submission" date="2020-07" db="EMBL/GenBank/DDBJ databases">
        <authorList>
            <person name="Feng H."/>
        </authorList>
    </citation>
    <scope>NUCLEOTIDE SEQUENCE [LARGE SCALE GENOMIC DNA]</scope>
    <source>
        <strain evidence="7">s-11</strain>
    </source>
</reference>
<accession>A0A7W1XAP3</accession>
<keyword evidence="2 5" id="KW-0808">Transferase</keyword>
<dbReference type="PANTHER" id="PTHR12684:SF2">
    <property type="entry name" value="TRNA 2'-PHOSPHOTRANSFERASE 1"/>
    <property type="match status" value="1"/>
</dbReference>
<sequence length="182" mass="20996">MRAESIKSSKFLSKVLRHRPDLIGIQLDPNGWVNVEELIHACRKHGVPLDRETLEQIVRTNDKQRFAFSEDRQKIRANQGHSVAIDLNLDPVKPPDLLFHGTALRFLPSIRKKGLLKGNRHHVHLSPDPVTARRVGKRHGTPVVLQILSREMHRDGYTFFQSANGVWLTEFVPVRYLRENPR</sequence>
<dbReference type="EMBL" id="JACEIP010000013">
    <property type="protein sequence ID" value="MBA4543212.1"/>
    <property type="molecule type" value="Genomic_DNA"/>
</dbReference>
<dbReference type="InterPro" id="IPR002745">
    <property type="entry name" value="Ptrans_KptA/Tpt1"/>
</dbReference>
<dbReference type="GO" id="GO:0000215">
    <property type="term" value="F:tRNA 2'-phosphotransferase activity"/>
    <property type="evidence" value="ECO:0007669"/>
    <property type="project" value="TreeGrafter"/>
</dbReference>
<evidence type="ECO:0000256" key="3">
    <source>
        <dbReference type="ARBA" id="ARBA00023027"/>
    </source>
</evidence>
<evidence type="ECO:0000256" key="5">
    <source>
        <dbReference type="HAMAP-Rule" id="MF_00299"/>
    </source>
</evidence>
<evidence type="ECO:0000256" key="4">
    <source>
        <dbReference type="ARBA" id="ARBA00025212"/>
    </source>
</evidence>
<evidence type="ECO:0000313" key="6">
    <source>
        <dbReference type="EMBL" id="MBA4543212.1"/>
    </source>
</evidence>
<dbReference type="Pfam" id="PF01885">
    <property type="entry name" value="PTS_2-RNA"/>
    <property type="match status" value="1"/>
</dbReference>
<dbReference type="InterPro" id="IPR022928">
    <property type="entry name" value="RNA_2'-PTrans_KptA"/>
</dbReference>
<comment type="caution">
    <text evidence="6">The sequence shown here is derived from an EMBL/GenBank/DDBJ whole genome shotgun (WGS) entry which is preliminary data.</text>
</comment>
<keyword evidence="3 5" id="KW-0520">NAD</keyword>
<dbReference type="SUPFAM" id="SSF56399">
    <property type="entry name" value="ADP-ribosylation"/>
    <property type="match status" value="1"/>
</dbReference>
<dbReference type="InterPro" id="IPR042081">
    <property type="entry name" value="RNA_2'-PTrans_C"/>
</dbReference>
<dbReference type="Gene3D" id="1.10.10.970">
    <property type="entry name" value="RNA 2'-phosphotransferase, Tpt1/KptA family, N-terminal domain"/>
    <property type="match status" value="1"/>
</dbReference>
<gene>
    <name evidence="5" type="primary">kptA</name>
    <name evidence="6" type="ORF">H1164_09910</name>
</gene>
<protein>
    <recommendedName>
        <fullName evidence="5">Probable RNA 2'-phosphotransferase</fullName>
        <ecNumber evidence="5">2.7.1.-</ecNumber>
    </recommendedName>
</protein>
<dbReference type="GO" id="GO:0006388">
    <property type="term" value="P:tRNA splicing, via endonucleolytic cleavage and ligation"/>
    <property type="evidence" value="ECO:0007669"/>
    <property type="project" value="UniProtKB-UniRule"/>
</dbReference>
<dbReference type="NCBIfam" id="NF002014">
    <property type="entry name" value="PRK00819.1-4"/>
    <property type="match status" value="1"/>
</dbReference>
<name>A0A7W1XAP3_9BACL</name>
<dbReference type="GO" id="GO:0003950">
    <property type="term" value="F:NAD+ poly-ADP-ribosyltransferase activity"/>
    <property type="evidence" value="ECO:0007669"/>
    <property type="project" value="InterPro"/>
</dbReference>
<dbReference type="HAMAP" id="MF_00299">
    <property type="entry name" value="KptA"/>
    <property type="match status" value="1"/>
</dbReference>
<dbReference type="EC" id="2.7.1.-" evidence="5"/>
<dbReference type="RefSeq" id="WP_181735422.1">
    <property type="nucleotide sequence ID" value="NZ_JACEIP010000013.1"/>
</dbReference>
<dbReference type="PANTHER" id="PTHR12684">
    <property type="entry name" value="PUTATIVE PHOSPHOTRANSFERASE"/>
    <property type="match status" value="1"/>
</dbReference>
<proteinExistence type="inferred from homology"/>
<dbReference type="Gene3D" id="3.20.170.30">
    <property type="match status" value="1"/>
</dbReference>
<dbReference type="Proteomes" id="UP000530514">
    <property type="component" value="Unassembled WGS sequence"/>
</dbReference>
<comment type="similarity">
    <text evidence="1 5">Belongs to the KptA/TPT1 family.</text>
</comment>
<dbReference type="InterPro" id="IPR042080">
    <property type="entry name" value="RNA_2'-PTrans_N"/>
</dbReference>
<evidence type="ECO:0000256" key="2">
    <source>
        <dbReference type="ARBA" id="ARBA00022679"/>
    </source>
</evidence>
<organism evidence="6 7">
    <name type="scientific">Thermoactinomyces daqus</name>
    <dbReference type="NCBI Taxonomy" id="1329516"/>
    <lineage>
        <taxon>Bacteria</taxon>
        <taxon>Bacillati</taxon>
        <taxon>Bacillota</taxon>
        <taxon>Bacilli</taxon>
        <taxon>Bacillales</taxon>
        <taxon>Thermoactinomycetaceae</taxon>
        <taxon>Thermoactinomyces</taxon>
    </lineage>
</organism>